<keyword evidence="1" id="KW-0472">Membrane</keyword>
<organism evidence="2">
    <name type="scientific">marine sediment metagenome</name>
    <dbReference type="NCBI Taxonomy" id="412755"/>
    <lineage>
        <taxon>unclassified sequences</taxon>
        <taxon>metagenomes</taxon>
        <taxon>ecological metagenomes</taxon>
    </lineage>
</organism>
<gene>
    <name evidence="2" type="ORF">LCGC14_1548380</name>
</gene>
<reference evidence="2" key="1">
    <citation type="journal article" date="2015" name="Nature">
        <title>Complex archaea that bridge the gap between prokaryotes and eukaryotes.</title>
        <authorList>
            <person name="Spang A."/>
            <person name="Saw J.H."/>
            <person name="Jorgensen S.L."/>
            <person name="Zaremba-Niedzwiedzka K."/>
            <person name="Martijn J."/>
            <person name="Lind A.E."/>
            <person name="van Eijk R."/>
            <person name="Schleper C."/>
            <person name="Guy L."/>
            <person name="Ettema T.J."/>
        </authorList>
    </citation>
    <scope>NUCLEOTIDE SEQUENCE</scope>
</reference>
<feature type="transmembrane region" description="Helical" evidence="1">
    <location>
        <begin position="53"/>
        <end position="73"/>
    </location>
</feature>
<keyword evidence="1" id="KW-0812">Transmembrane</keyword>
<feature type="transmembrane region" description="Helical" evidence="1">
    <location>
        <begin position="193"/>
        <end position="211"/>
    </location>
</feature>
<feature type="transmembrane region" description="Helical" evidence="1">
    <location>
        <begin position="167"/>
        <end position="187"/>
    </location>
</feature>
<accession>A0A0F9L726</accession>
<protein>
    <submittedName>
        <fullName evidence="2">Uncharacterized protein</fullName>
    </submittedName>
</protein>
<feature type="transmembrane region" description="Helical" evidence="1">
    <location>
        <begin position="21"/>
        <end position="41"/>
    </location>
</feature>
<name>A0A0F9L726_9ZZZZ</name>
<dbReference type="AlphaFoldDB" id="A0A0F9L726"/>
<sequence length="253" mass="30516">MKIPGPKSPEEYKDVKANLRYYTTFIIVILSILLYIIYIGIDPGIVKTIEALIFSSVIIFLLNGLSWALIFIFEIHDKWYDRHFVKWRLKYDVDFIIPTLIRPFLKNIDPRFFDIYENNLEKRFILMENCFYEFVGDHAGENKIKKTKIVRFYESSQKYWITQINEIIMIFFIIINFFIYIFNGFIGVLLNKIIIVNFIFIFLFIINRYLVKKFRKETRFATKDEIREIHATRLSELEVQVKLTHKAFQLPYP</sequence>
<comment type="caution">
    <text evidence="2">The sequence shown here is derived from an EMBL/GenBank/DDBJ whole genome shotgun (WGS) entry which is preliminary data.</text>
</comment>
<proteinExistence type="predicted"/>
<evidence type="ECO:0000313" key="2">
    <source>
        <dbReference type="EMBL" id="KKM59261.1"/>
    </source>
</evidence>
<evidence type="ECO:0000256" key="1">
    <source>
        <dbReference type="SAM" id="Phobius"/>
    </source>
</evidence>
<keyword evidence="1" id="KW-1133">Transmembrane helix</keyword>
<dbReference type="EMBL" id="LAZR01011800">
    <property type="protein sequence ID" value="KKM59261.1"/>
    <property type="molecule type" value="Genomic_DNA"/>
</dbReference>